<evidence type="ECO:0008006" key="3">
    <source>
        <dbReference type="Google" id="ProtNLM"/>
    </source>
</evidence>
<evidence type="ECO:0000313" key="1">
    <source>
        <dbReference type="EMBL" id="CAF1006370.1"/>
    </source>
</evidence>
<gene>
    <name evidence="1" type="ORF">RFH988_LOCUS14440</name>
</gene>
<dbReference type="EMBL" id="CAJNOO010000668">
    <property type="protein sequence ID" value="CAF1006370.1"/>
    <property type="molecule type" value="Genomic_DNA"/>
</dbReference>
<dbReference type="OrthoDB" id="10034099at2759"/>
<sequence length="357" mass="42051">MNSNSLSTFSNGFNVGEIVWAKRNYDGIYWPGRILSVSHNMIDTIFTHNYLQDQPWSYLTEFFEYNQKNWTIDVLPYRQYRDYMSKNLFGHYDSYPQIKYQLLNAINQADYAHINENTHPIKSDNYSSSYLFKTDSNDNYISTSNSIVTPCENSISHTMNNYSLDPYSQTSNIYCQHPSNCSCNTQSYLNNYYSYDKQTIFILHYHLTFDNEPLLLCSGNRTKFEMIRSTFLKYLCSKIKYIESNDNEQEQFDLSNTISCISQSNNIKNISMIDILNQRLESNAFINYQNLTNESLPVSSVMKRTKKLNEQKIFKNFRKKIFKSKFKQHLSKNEMISTSSSEYCVQNILENTNFSKT</sequence>
<proteinExistence type="predicted"/>
<protein>
    <recommendedName>
        <fullName evidence="3">PWWP domain-containing protein</fullName>
    </recommendedName>
</protein>
<dbReference type="AlphaFoldDB" id="A0A814H7Z1"/>
<dbReference type="CDD" id="cd05162">
    <property type="entry name" value="PWWP"/>
    <property type="match status" value="1"/>
</dbReference>
<evidence type="ECO:0000313" key="2">
    <source>
        <dbReference type="Proteomes" id="UP000663882"/>
    </source>
</evidence>
<dbReference type="Gene3D" id="2.30.30.140">
    <property type="match status" value="1"/>
</dbReference>
<dbReference type="SUPFAM" id="SSF63748">
    <property type="entry name" value="Tudor/PWWP/MBT"/>
    <property type="match status" value="1"/>
</dbReference>
<accession>A0A814H7Z1</accession>
<reference evidence="1" key="1">
    <citation type="submission" date="2021-02" db="EMBL/GenBank/DDBJ databases">
        <authorList>
            <person name="Nowell W R."/>
        </authorList>
    </citation>
    <scope>NUCLEOTIDE SEQUENCE</scope>
</reference>
<dbReference type="Proteomes" id="UP000663882">
    <property type="component" value="Unassembled WGS sequence"/>
</dbReference>
<organism evidence="1 2">
    <name type="scientific">Rotaria sordida</name>
    <dbReference type="NCBI Taxonomy" id="392033"/>
    <lineage>
        <taxon>Eukaryota</taxon>
        <taxon>Metazoa</taxon>
        <taxon>Spiralia</taxon>
        <taxon>Gnathifera</taxon>
        <taxon>Rotifera</taxon>
        <taxon>Eurotatoria</taxon>
        <taxon>Bdelloidea</taxon>
        <taxon>Philodinida</taxon>
        <taxon>Philodinidae</taxon>
        <taxon>Rotaria</taxon>
    </lineage>
</organism>
<name>A0A814H7Z1_9BILA</name>
<comment type="caution">
    <text evidence="1">The sequence shown here is derived from an EMBL/GenBank/DDBJ whole genome shotgun (WGS) entry which is preliminary data.</text>
</comment>